<comment type="caution">
    <text evidence="4">The sequence shown here is derived from an EMBL/GenBank/DDBJ whole genome shotgun (WGS) entry which is preliminary data.</text>
</comment>
<organism evidence="4 5">
    <name type="scientific">Zostera marina</name>
    <name type="common">Eelgrass</name>
    <dbReference type="NCBI Taxonomy" id="29655"/>
    <lineage>
        <taxon>Eukaryota</taxon>
        <taxon>Viridiplantae</taxon>
        <taxon>Streptophyta</taxon>
        <taxon>Embryophyta</taxon>
        <taxon>Tracheophyta</taxon>
        <taxon>Spermatophyta</taxon>
        <taxon>Magnoliopsida</taxon>
        <taxon>Liliopsida</taxon>
        <taxon>Zosteraceae</taxon>
        <taxon>Zostera</taxon>
    </lineage>
</organism>
<evidence type="ECO:0000259" key="2">
    <source>
        <dbReference type="Pfam" id="PF04782"/>
    </source>
</evidence>
<feature type="region of interest" description="Disordered" evidence="1">
    <location>
        <begin position="66"/>
        <end position="85"/>
    </location>
</feature>
<dbReference type="PANTHER" id="PTHR21450">
    <property type="entry name" value="PROTEIN ALTERED PHOSPHATE STARVATION RESPONSE 1"/>
    <property type="match status" value="1"/>
</dbReference>
<evidence type="ECO:0000313" key="5">
    <source>
        <dbReference type="Proteomes" id="UP000036987"/>
    </source>
</evidence>
<name>A0A0K9PCN8_ZOSMR</name>
<dbReference type="Proteomes" id="UP000036987">
    <property type="component" value="Unassembled WGS sequence"/>
</dbReference>
<dbReference type="PANTHER" id="PTHR21450:SF35">
    <property type="entry name" value="TRANSCRIPTION FACTOR, PUTATIVE (DUF630 AND DUF632)-RELATED"/>
    <property type="match status" value="1"/>
</dbReference>
<feature type="domain" description="DUF632" evidence="2">
    <location>
        <begin position="205"/>
        <end position="546"/>
    </location>
</feature>
<keyword evidence="5" id="KW-1185">Reference proteome</keyword>
<evidence type="ECO:0000313" key="4">
    <source>
        <dbReference type="EMBL" id="KMZ66734.1"/>
    </source>
</evidence>
<accession>A0A0K9PCN8</accession>
<feature type="domain" description="DUF630" evidence="3">
    <location>
        <begin position="1"/>
        <end position="59"/>
    </location>
</feature>
<protein>
    <recommendedName>
        <fullName evidence="6">DUF632 domain-containing protein</fullName>
    </recommendedName>
</protein>
<proteinExistence type="predicted"/>
<reference evidence="5" key="1">
    <citation type="journal article" date="2016" name="Nature">
        <title>The genome of the seagrass Zostera marina reveals angiosperm adaptation to the sea.</title>
        <authorList>
            <person name="Olsen J.L."/>
            <person name="Rouze P."/>
            <person name="Verhelst B."/>
            <person name="Lin Y.-C."/>
            <person name="Bayer T."/>
            <person name="Collen J."/>
            <person name="Dattolo E."/>
            <person name="De Paoli E."/>
            <person name="Dittami S."/>
            <person name="Maumus F."/>
            <person name="Michel G."/>
            <person name="Kersting A."/>
            <person name="Lauritano C."/>
            <person name="Lohaus R."/>
            <person name="Toepel M."/>
            <person name="Tonon T."/>
            <person name="Vanneste K."/>
            <person name="Amirebrahimi M."/>
            <person name="Brakel J."/>
            <person name="Bostroem C."/>
            <person name="Chovatia M."/>
            <person name="Grimwood J."/>
            <person name="Jenkins J.W."/>
            <person name="Jueterbock A."/>
            <person name="Mraz A."/>
            <person name="Stam W.T."/>
            <person name="Tice H."/>
            <person name="Bornberg-Bauer E."/>
            <person name="Green P.J."/>
            <person name="Pearson G.A."/>
            <person name="Procaccini G."/>
            <person name="Duarte C.M."/>
            <person name="Schmutz J."/>
            <person name="Reusch T.B.H."/>
            <person name="Van de Peer Y."/>
        </authorList>
    </citation>
    <scope>NUCLEOTIDE SEQUENCE [LARGE SCALE GENOMIC DNA]</scope>
    <source>
        <strain evidence="5">cv. Finnish</strain>
    </source>
</reference>
<dbReference type="Pfam" id="PF04783">
    <property type="entry name" value="DUF630"/>
    <property type="match status" value="1"/>
</dbReference>
<feature type="region of interest" description="Disordered" evidence="1">
    <location>
        <begin position="555"/>
        <end position="582"/>
    </location>
</feature>
<sequence length="628" mass="70155">MGSSASKPEKDEALRLCGARLRFLKQAIDSRYALSAAHLAYIRSLRNVGTALRQFAEAEVPTKSSLSAFENGDSDTTCPSPSDFIPPDAVVSPRISNMSYMKSSGTSALIVKMDSSSSAHFSTDEMEQSLTFPIQPPPPPPGFNSTWDYFEPPELTTGAKKLTREGQSPGTVFSNPSSPAEMEMLSADREDTTDFITHRAKDLVLSMKDIENRFSKAADSGHEVSRMLEANKIRLSTTFDAIGRASLLSSPNAFLKDMDLPCCRKFAGNEPTQKAGKIITWTRSVSSRNPITSVVAPKDGKSDNLCEFAEDFCMISGSHSSTLDRLYAWERKLFDEVKAGELIRKRYDLKCGQLRSQCARDLTAKGINKTRAIIKDLHSQIRVAITSVDSISRRIEKVRDDELLPQFVELVQASIRMWKVMLECHHAQYITISLAYHGNKITAETRRSDAYVKVAARLEDEIEVFNSSFIMWVGAHKSYLKAINSWLHHCLLQPEQQVRGRKVTFPPPRAIAPPIFILCRGWVDGMDELPAEQLSTAIKSVASELRSCYRNSYHQSKGEGEVNTNVKEEEEEDEDKSSHLGSLQTSLTKKFDHLSKFAEASVKTYEGITEKCEKARIDYVSGRVRFLT</sequence>
<dbReference type="InterPro" id="IPR006868">
    <property type="entry name" value="DUF630"/>
</dbReference>
<feature type="compositionally biased region" description="Polar residues" evidence="1">
    <location>
        <begin position="66"/>
        <end position="80"/>
    </location>
</feature>
<dbReference type="OMA" id="EIECFGL"/>
<dbReference type="AlphaFoldDB" id="A0A0K9PCN8"/>
<dbReference type="InterPro" id="IPR006867">
    <property type="entry name" value="DUF632"/>
</dbReference>
<dbReference type="Pfam" id="PF04782">
    <property type="entry name" value="DUF632"/>
    <property type="match status" value="1"/>
</dbReference>
<gene>
    <name evidence="4" type="ORF">ZOSMA_28G00940</name>
</gene>
<dbReference type="OrthoDB" id="1871118at2759"/>
<evidence type="ECO:0000259" key="3">
    <source>
        <dbReference type="Pfam" id="PF04783"/>
    </source>
</evidence>
<dbReference type="EMBL" id="LFYR01000958">
    <property type="protein sequence ID" value="KMZ66734.1"/>
    <property type="molecule type" value="Genomic_DNA"/>
</dbReference>
<evidence type="ECO:0000256" key="1">
    <source>
        <dbReference type="SAM" id="MobiDB-lite"/>
    </source>
</evidence>
<evidence type="ECO:0008006" key="6">
    <source>
        <dbReference type="Google" id="ProtNLM"/>
    </source>
</evidence>